<dbReference type="AlphaFoldDB" id="A0A0F7KUC7"/>
<dbReference type="KEGG" id="aay:WYH_01755"/>
<organism evidence="1 2">
    <name type="scientific">Croceibacterium atlanticum</name>
    <dbReference type="NCBI Taxonomy" id="1267766"/>
    <lineage>
        <taxon>Bacteria</taxon>
        <taxon>Pseudomonadati</taxon>
        <taxon>Pseudomonadota</taxon>
        <taxon>Alphaproteobacteria</taxon>
        <taxon>Sphingomonadales</taxon>
        <taxon>Erythrobacteraceae</taxon>
        <taxon>Croceibacterium</taxon>
    </lineage>
</organism>
<name>A0A0F7KUC7_9SPHN</name>
<evidence type="ECO:0000313" key="2">
    <source>
        <dbReference type="Proteomes" id="UP000034392"/>
    </source>
</evidence>
<dbReference type="PATRIC" id="fig|1267766.3.peg.1771"/>
<dbReference type="STRING" id="1267766.WYH_01755"/>
<dbReference type="RefSeq" id="WP_046904982.1">
    <property type="nucleotide sequence ID" value="NZ_CP011452.2"/>
</dbReference>
<keyword evidence="2" id="KW-1185">Reference proteome</keyword>
<dbReference type="OrthoDB" id="7916272at2"/>
<accession>A0A0F7KUC7</accession>
<proteinExistence type="predicted"/>
<sequence length="87" mass="9052">MDEFQYLRDSVSDPARSAAPVTPDDGQDMPVVAKALFIGTGGDICLRCVDDGADVLFRNLSGGSILPVRAQAVRATGTTASDIVALI</sequence>
<evidence type="ECO:0000313" key="1">
    <source>
        <dbReference type="EMBL" id="AKH42791.1"/>
    </source>
</evidence>
<protein>
    <submittedName>
        <fullName evidence="1">Uncharacterized protein</fullName>
    </submittedName>
</protein>
<dbReference type="Proteomes" id="UP000034392">
    <property type="component" value="Chromosome"/>
</dbReference>
<reference evidence="1" key="1">
    <citation type="submission" date="2015-05" db="EMBL/GenBank/DDBJ databases">
        <title>The complete genome of Altererythrobacter atlanticus strain 26DY36.</title>
        <authorList>
            <person name="Wu Y.-H."/>
            <person name="Cheng H."/>
            <person name="Wu X.-W."/>
        </authorList>
    </citation>
    <scope>NUCLEOTIDE SEQUENCE [LARGE SCALE GENOMIC DNA]</scope>
    <source>
        <strain evidence="1">26DY36</strain>
    </source>
</reference>
<gene>
    <name evidence="1" type="ORF">WYH_01755</name>
</gene>
<dbReference type="EMBL" id="CP011452">
    <property type="protein sequence ID" value="AKH42791.1"/>
    <property type="molecule type" value="Genomic_DNA"/>
</dbReference>